<sequence>MSQHILCIVGKKKSGKTTFMEKLLPELRKLGLSVGAVKHDAHSFEMDVEGKDSWRLKRAGAETVVISSPERVAMIKSVDRERSLEELAETLFADKDLVLAEGYFNSDQPKIEVYRKDANVHPLCDRHNQHAKKLIAMVTDRGADADVPKFGLDDAPEVASHIARKYFGWVYNGMWDTHD</sequence>
<evidence type="ECO:0000313" key="3">
    <source>
        <dbReference type="Proteomes" id="UP000181901"/>
    </source>
</evidence>
<dbReference type="CDD" id="cd03116">
    <property type="entry name" value="MobB"/>
    <property type="match status" value="1"/>
</dbReference>
<comment type="caution">
    <text evidence="2">The sequence shown here is derived from an EMBL/GenBank/DDBJ whole genome shotgun (WGS) entry which is preliminary data.</text>
</comment>
<evidence type="ECO:0000313" key="2">
    <source>
        <dbReference type="EMBL" id="OIQ49705.1"/>
    </source>
</evidence>
<dbReference type="InterPro" id="IPR027417">
    <property type="entry name" value="P-loop_NTPase"/>
</dbReference>
<dbReference type="RefSeq" id="WP_071545197.1">
    <property type="nucleotide sequence ID" value="NZ_LKAQ01000004.1"/>
</dbReference>
<dbReference type="SUPFAM" id="SSF52540">
    <property type="entry name" value="P-loop containing nucleoside triphosphate hydrolases"/>
    <property type="match status" value="1"/>
</dbReference>
<dbReference type="EMBL" id="LKAQ01000004">
    <property type="protein sequence ID" value="OIQ49705.1"/>
    <property type="molecule type" value="Genomic_DNA"/>
</dbReference>
<accession>A0A1J5NDB7</accession>
<dbReference type="Gene3D" id="3.40.50.300">
    <property type="entry name" value="P-loop containing nucleotide triphosphate hydrolases"/>
    <property type="match status" value="1"/>
</dbReference>
<dbReference type="InterPro" id="IPR052539">
    <property type="entry name" value="MGD_biosynthesis_adapter"/>
</dbReference>
<protein>
    <submittedName>
        <fullName evidence="2">Molybdopterin-guanine dinucleotide biosynthesis adapter protein</fullName>
    </submittedName>
</protein>
<keyword evidence="3" id="KW-1185">Reference proteome</keyword>
<dbReference type="GO" id="GO:0005525">
    <property type="term" value="F:GTP binding"/>
    <property type="evidence" value="ECO:0007669"/>
    <property type="project" value="InterPro"/>
</dbReference>
<evidence type="ECO:0000259" key="1">
    <source>
        <dbReference type="Pfam" id="PF03205"/>
    </source>
</evidence>
<feature type="domain" description="Molybdopterin-guanine dinucleotide biosynthesis protein B (MobB)" evidence="1">
    <location>
        <begin position="5"/>
        <end position="140"/>
    </location>
</feature>
<dbReference type="PANTHER" id="PTHR40072:SF1">
    <property type="entry name" value="MOLYBDOPTERIN-GUANINE DINUCLEOTIDE BIOSYNTHESIS ADAPTER PROTEIN"/>
    <property type="match status" value="1"/>
</dbReference>
<dbReference type="AlphaFoldDB" id="A0A1J5NDB7"/>
<dbReference type="PANTHER" id="PTHR40072">
    <property type="entry name" value="MOLYBDOPTERIN-GUANINE DINUCLEOTIDE BIOSYNTHESIS ADAPTER PROTEIN-RELATED"/>
    <property type="match status" value="1"/>
</dbReference>
<dbReference type="InterPro" id="IPR004435">
    <property type="entry name" value="MobB_dom"/>
</dbReference>
<organism evidence="2 3">
    <name type="scientific">Pseudodesulfovibrio hydrargyri</name>
    <dbReference type="NCBI Taxonomy" id="2125990"/>
    <lineage>
        <taxon>Bacteria</taxon>
        <taxon>Pseudomonadati</taxon>
        <taxon>Thermodesulfobacteriota</taxon>
        <taxon>Desulfovibrionia</taxon>
        <taxon>Desulfovibrionales</taxon>
        <taxon>Desulfovibrionaceae</taxon>
    </lineage>
</organism>
<dbReference type="NCBIfam" id="TIGR00176">
    <property type="entry name" value="mobB"/>
    <property type="match status" value="1"/>
</dbReference>
<name>A0A1J5NDB7_9BACT</name>
<dbReference type="Pfam" id="PF03205">
    <property type="entry name" value="MobB"/>
    <property type="match status" value="1"/>
</dbReference>
<dbReference type="Proteomes" id="UP000181901">
    <property type="component" value="Unassembled WGS sequence"/>
</dbReference>
<dbReference type="GO" id="GO:0006777">
    <property type="term" value="P:Mo-molybdopterin cofactor biosynthetic process"/>
    <property type="evidence" value="ECO:0007669"/>
    <property type="project" value="InterPro"/>
</dbReference>
<reference evidence="2 3" key="1">
    <citation type="submission" date="2015-09" db="EMBL/GenBank/DDBJ databases">
        <title>Genome of Desulfovibrio dechloracetivorans BerOc1, a mercury methylating strain isolated from highly hydrocarbons and metals contaminated coastal sediments.</title>
        <authorList>
            <person name="Goni Urriza M."/>
            <person name="Gassie C."/>
            <person name="Bouchez O."/>
            <person name="Klopp C."/>
            <person name="Ranchou-Peyruse A."/>
            <person name="Remy G."/>
        </authorList>
    </citation>
    <scope>NUCLEOTIDE SEQUENCE [LARGE SCALE GENOMIC DNA]</scope>
    <source>
        <strain evidence="2 3">BerOc1</strain>
    </source>
</reference>
<gene>
    <name evidence="2" type="primary">mobB</name>
    <name evidence="2" type="ORF">BerOc1_01630</name>
</gene>
<dbReference type="OrthoDB" id="9786803at2"/>
<proteinExistence type="predicted"/>